<evidence type="ECO:0000259" key="1">
    <source>
        <dbReference type="Pfam" id="PF09995"/>
    </source>
</evidence>
<proteinExistence type="predicted"/>
<accession>A0A4R7UZE6</accession>
<dbReference type="PANTHER" id="PTHR36151:SF3">
    <property type="entry name" value="ER-BOUND OXYGENASE MPAB_MPAB'_RUBBER OXYGENASE CATALYTIC DOMAIN-CONTAINING PROTEIN"/>
    <property type="match status" value="1"/>
</dbReference>
<gene>
    <name evidence="2" type="ORF">CLV71_123177</name>
</gene>
<dbReference type="RefSeq" id="WP_133908406.1">
    <property type="nucleotide sequence ID" value="NZ_SOCP01000023.1"/>
</dbReference>
<comment type="caution">
    <text evidence="2">The sequence shown here is derived from an EMBL/GenBank/DDBJ whole genome shotgun (WGS) entry which is preliminary data.</text>
</comment>
<dbReference type="InterPro" id="IPR018713">
    <property type="entry name" value="MPAB/Lcp_cat_dom"/>
</dbReference>
<dbReference type="OrthoDB" id="108890at2"/>
<dbReference type="Proteomes" id="UP000294927">
    <property type="component" value="Unassembled WGS sequence"/>
</dbReference>
<reference evidence="2 3" key="1">
    <citation type="submission" date="2019-03" db="EMBL/GenBank/DDBJ databases">
        <title>Genomic Encyclopedia of Archaeal and Bacterial Type Strains, Phase II (KMG-II): from individual species to whole genera.</title>
        <authorList>
            <person name="Goeker M."/>
        </authorList>
    </citation>
    <scope>NUCLEOTIDE SEQUENCE [LARGE SCALE GENOMIC DNA]</scope>
    <source>
        <strain evidence="2 3">DSM 45499</strain>
    </source>
</reference>
<name>A0A4R7UZE6_9PSEU</name>
<keyword evidence="3" id="KW-1185">Reference proteome</keyword>
<feature type="domain" description="ER-bound oxygenase mpaB/mpaB'/Rubber oxygenase catalytic" evidence="1">
    <location>
        <begin position="19"/>
        <end position="248"/>
    </location>
</feature>
<evidence type="ECO:0000313" key="2">
    <source>
        <dbReference type="EMBL" id="TDV40466.1"/>
    </source>
</evidence>
<sequence>MADVSPDDAGLFGPGSVSWQLHAEPAMWLAGIRSLYLQALHPRAVAGIVQNSDFRADPLGRLVRTANFVGVSTYCPRAAVEREAAKVRAVHRTLRATHDGRTFRIDEPELLLWVHCAEVSSFLTVVRRAGFPLTAAHADQYLDEQRASAALVGLDPSEVPGSVAAMRDYLREMRPTLRRTEDTDVIYDFLHRPPVAGRLALGLPLYERTVGHLAYSLLPGWAVKLYGRGAYPAPVSTAAMRTLAETLRVLQKTVRTVMREPHLGPLVPHPVLATRRLGKWAAPSARKLPAAA</sequence>
<dbReference type="EMBL" id="SOCP01000023">
    <property type="protein sequence ID" value="TDV40466.1"/>
    <property type="molecule type" value="Genomic_DNA"/>
</dbReference>
<protein>
    <submittedName>
        <fullName evidence="2">Uncharacterized protein (DUF2236 family)</fullName>
    </submittedName>
</protein>
<organism evidence="2 3">
    <name type="scientific">Actinophytocola oryzae</name>
    <dbReference type="NCBI Taxonomy" id="502181"/>
    <lineage>
        <taxon>Bacteria</taxon>
        <taxon>Bacillati</taxon>
        <taxon>Actinomycetota</taxon>
        <taxon>Actinomycetes</taxon>
        <taxon>Pseudonocardiales</taxon>
        <taxon>Pseudonocardiaceae</taxon>
    </lineage>
</organism>
<dbReference type="Pfam" id="PF09995">
    <property type="entry name" value="MPAB_Lcp_cat"/>
    <property type="match status" value="1"/>
</dbReference>
<dbReference type="GO" id="GO:0016491">
    <property type="term" value="F:oxidoreductase activity"/>
    <property type="evidence" value="ECO:0007669"/>
    <property type="project" value="InterPro"/>
</dbReference>
<dbReference type="PANTHER" id="PTHR36151">
    <property type="entry name" value="BLR2777 PROTEIN"/>
    <property type="match status" value="1"/>
</dbReference>
<evidence type="ECO:0000313" key="3">
    <source>
        <dbReference type="Proteomes" id="UP000294927"/>
    </source>
</evidence>
<dbReference type="AlphaFoldDB" id="A0A4R7UZE6"/>